<evidence type="ECO:0000313" key="14">
    <source>
        <dbReference type="Proteomes" id="UP000549394"/>
    </source>
</evidence>
<keyword evidence="3 11" id="KW-0894">Sodium channel</keyword>
<dbReference type="PRINTS" id="PR01078">
    <property type="entry name" value="AMINACHANNEL"/>
</dbReference>
<evidence type="ECO:0000256" key="2">
    <source>
        <dbReference type="ARBA" id="ARBA00022448"/>
    </source>
</evidence>
<organism evidence="13 14">
    <name type="scientific">Dimorphilus gyrociliatus</name>
    <dbReference type="NCBI Taxonomy" id="2664684"/>
    <lineage>
        <taxon>Eukaryota</taxon>
        <taxon>Metazoa</taxon>
        <taxon>Spiralia</taxon>
        <taxon>Lophotrochozoa</taxon>
        <taxon>Annelida</taxon>
        <taxon>Polychaeta</taxon>
        <taxon>Polychaeta incertae sedis</taxon>
        <taxon>Dinophilidae</taxon>
        <taxon>Dimorphilus</taxon>
    </lineage>
</organism>
<feature type="transmembrane region" description="Helical" evidence="12">
    <location>
        <begin position="64"/>
        <end position="82"/>
    </location>
</feature>
<evidence type="ECO:0000256" key="5">
    <source>
        <dbReference type="ARBA" id="ARBA00022989"/>
    </source>
</evidence>
<protein>
    <submittedName>
        <fullName evidence="13">DgyrCDS8107</fullName>
    </submittedName>
</protein>
<dbReference type="PANTHER" id="PTHR11690">
    <property type="entry name" value="AMILORIDE-SENSITIVE SODIUM CHANNEL-RELATED"/>
    <property type="match status" value="1"/>
</dbReference>
<dbReference type="Gene3D" id="1.10.287.770">
    <property type="entry name" value="YojJ-like"/>
    <property type="match status" value="1"/>
</dbReference>
<dbReference type="PROSITE" id="PS01206">
    <property type="entry name" value="ASC"/>
    <property type="match status" value="1"/>
</dbReference>
<keyword evidence="14" id="KW-1185">Reference proteome</keyword>
<dbReference type="EMBL" id="CAJFCJ010000010">
    <property type="protein sequence ID" value="CAD5119503.1"/>
    <property type="molecule type" value="Genomic_DNA"/>
</dbReference>
<sequence>MSLNDAREKFPGWPTNHSTDQSPITVVNMPLRRSNSVISKTFSETISLPGLSRAIQTRSILERFFWIIVFLSTTGMFTWQIVELFLRFSSYPKKVTVEVLPMKVEFPSISVCNMRHLDIEILNSLNGVFKSNKSLIEQIDDYDNPFIKAYIRKSAVYATLFSPYQEKYPDVFQEIFSRTTYSANIDESVIETAVVKFDQFFVTSSMSSTKCDRSEYSSFFDPYYYRCFTYNGKSQSFAEGIENGWLAIILSGSGMTYKNNEVRVIPGLQQSRSPVSASDGVRVIIHPENTTPFPFTEGYDVPPNFSASFAIRARKNIRIGPPHGLCTNTNPFSPDSKKKYRVIECQRMCVQRKILDECNCLDSSYPLLANTSAKFCRQDDIFPEICAVEANAECMDIMLKAYERIKCSQRVQRSVLINATSIFDQCFCYPACNETSYDVSYSLSKWPTPTYESDSTFVEIFLLENFTMPSKKINFMDEIKYEERQKIMKEFLRLNVYVADSNVMKTEESPEYTINQLVSDIGGQAGLWVGMSVITLAEVISVLCSLFNTSDKYKKRRNP</sequence>
<dbReference type="InterPro" id="IPR020903">
    <property type="entry name" value="ENaC_CS"/>
</dbReference>
<dbReference type="InterPro" id="IPR001873">
    <property type="entry name" value="ENaC"/>
</dbReference>
<accession>A0A7I8VT77</accession>
<dbReference type="Proteomes" id="UP000549394">
    <property type="component" value="Unassembled WGS sequence"/>
</dbReference>
<evidence type="ECO:0000256" key="10">
    <source>
        <dbReference type="ARBA" id="ARBA00023303"/>
    </source>
</evidence>
<proteinExistence type="inferred from homology"/>
<evidence type="ECO:0000256" key="4">
    <source>
        <dbReference type="ARBA" id="ARBA00022692"/>
    </source>
</evidence>
<dbReference type="Pfam" id="PF00858">
    <property type="entry name" value="ASC"/>
    <property type="match status" value="1"/>
</dbReference>
<evidence type="ECO:0000256" key="1">
    <source>
        <dbReference type="ARBA" id="ARBA00004141"/>
    </source>
</evidence>
<keyword evidence="4 11" id="KW-0812">Transmembrane</keyword>
<dbReference type="GO" id="GO:0005886">
    <property type="term" value="C:plasma membrane"/>
    <property type="evidence" value="ECO:0007669"/>
    <property type="project" value="TreeGrafter"/>
</dbReference>
<evidence type="ECO:0000313" key="13">
    <source>
        <dbReference type="EMBL" id="CAD5119503.1"/>
    </source>
</evidence>
<evidence type="ECO:0000256" key="3">
    <source>
        <dbReference type="ARBA" id="ARBA00022461"/>
    </source>
</evidence>
<dbReference type="Gene3D" id="2.60.470.10">
    <property type="entry name" value="Acid-sensing ion channels like domains"/>
    <property type="match status" value="1"/>
</dbReference>
<keyword evidence="6" id="KW-0915">Sodium</keyword>
<keyword evidence="5 12" id="KW-1133">Transmembrane helix</keyword>
<keyword evidence="7 11" id="KW-0406">Ion transport</keyword>
<dbReference type="GO" id="GO:0015280">
    <property type="term" value="F:ligand-gated sodium channel activity"/>
    <property type="evidence" value="ECO:0007669"/>
    <property type="project" value="TreeGrafter"/>
</dbReference>
<comment type="similarity">
    <text evidence="11">Belongs to the amiloride-sensitive sodium channel (TC 1.A.6) family.</text>
</comment>
<evidence type="ECO:0000256" key="8">
    <source>
        <dbReference type="ARBA" id="ARBA00023136"/>
    </source>
</evidence>
<feature type="transmembrane region" description="Helical" evidence="12">
    <location>
        <begin position="525"/>
        <end position="547"/>
    </location>
</feature>
<dbReference type="OrthoDB" id="6021021at2759"/>
<keyword evidence="2 11" id="KW-0813">Transport</keyword>
<keyword evidence="9 11" id="KW-0739">Sodium transport</keyword>
<evidence type="ECO:0000256" key="6">
    <source>
        <dbReference type="ARBA" id="ARBA00023053"/>
    </source>
</evidence>
<keyword evidence="10 11" id="KW-0407">Ion channel</keyword>
<comment type="subcellular location">
    <subcellularLocation>
        <location evidence="1">Membrane</location>
        <topology evidence="1">Multi-pass membrane protein</topology>
    </subcellularLocation>
</comment>
<evidence type="ECO:0000256" key="7">
    <source>
        <dbReference type="ARBA" id="ARBA00023065"/>
    </source>
</evidence>
<evidence type="ECO:0000256" key="12">
    <source>
        <dbReference type="SAM" id="Phobius"/>
    </source>
</evidence>
<keyword evidence="8 12" id="KW-0472">Membrane</keyword>
<gene>
    <name evidence="13" type="ORF">DGYR_LOCUS7736</name>
</gene>
<name>A0A7I8VT77_9ANNE</name>
<evidence type="ECO:0000256" key="9">
    <source>
        <dbReference type="ARBA" id="ARBA00023201"/>
    </source>
</evidence>
<evidence type="ECO:0000256" key="11">
    <source>
        <dbReference type="RuleBase" id="RU000679"/>
    </source>
</evidence>
<dbReference type="PANTHER" id="PTHR11690:SF227">
    <property type="entry name" value="AMILORIDE-SENSITIVE SODIUM CHANNEL"/>
    <property type="match status" value="1"/>
</dbReference>
<comment type="caution">
    <text evidence="13">The sequence shown here is derived from an EMBL/GenBank/DDBJ whole genome shotgun (WGS) entry which is preliminary data.</text>
</comment>
<reference evidence="13 14" key="1">
    <citation type="submission" date="2020-08" db="EMBL/GenBank/DDBJ databases">
        <authorList>
            <person name="Hejnol A."/>
        </authorList>
    </citation>
    <scope>NUCLEOTIDE SEQUENCE [LARGE SCALE GENOMIC DNA]</scope>
</reference>
<dbReference type="AlphaFoldDB" id="A0A7I8VT77"/>